<accession>A0ABR9R4I9</accession>
<keyword evidence="4" id="KW-1185">Reference proteome</keyword>
<dbReference type="NCBIfam" id="TIGR03915">
    <property type="entry name" value="SAM_7_link_chp"/>
    <property type="match status" value="1"/>
</dbReference>
<dbReference type="EMBL" id="JADCKC010000003">
    <property type="protein sequence ID" value="MBE5038058.1"/>
    <property type="molecule type" value="Genomic_DNA"/>
</dbReference>
<dbReference type="Proteomes" id="UP000768567">
    <property type="component" value="Unassembled WGS sequence"/>
</dbReference>
<evidence type="ECO:0000313" key="3">
    <source>
        <dbReference type="EMBL" id="MBE5038058.1"/>
    </source>
</evidence>
<feature type="region of interest" description="Disordered" evidence="1">
    <location>
        <begin position="263"/>
        <end position="290"/>
    </location>
</feature>
<dbReference type="Pfam" id="PF13566">
    <property type="entry name" value="DUF4130"/>
    <property type="match status" value="1"/>
</dbReference>
<comment type="caution">
    <text evidence="3">The sequence shown here is derived from an EMBL/GenBank/DDBJ whole genome shotgun (WGS) entry which is preliminary data.</text>
</comment>
<dbReference type="InterPro" id="IPR025404">
    <property type="entry name" value="DUF4130"/>
</dbReference>
<evidence type="ECO:0000256" key="1">
    <source>
        <dbReference type="SAM" id="MobiDB-lite"/>
    </source>
</evidence>
<evidence type="ECO:0000259" key="2">
    <source>
        <dbReference type="Pfam" id="PF13566"/>
    </source>
</evidence>
<gene>
    <name evidence="3" type="ORF">INF35_09715</name>
</gene>
<protein>
    <submittedName>
        <fullName evidence="3">TIGR03915 family putative DNA repair protein</fullName>
    </submittedName>
</protein>
<sequence length="290" mass="33261">MHYQADVADVVYRYDGSMQGFLCCVFESFCRKELPAEICSPAEDRLTLYPDREILTDSQRAQRVLAGIERLGGSVKQRFTTAFLSTDPEKERILLRYLRTAFNTGRGVDQMLGDPDVAAAWQLERAVNGEAHHFIEFLRFEERGGMLGAVIHPKNMVLPLLRGHFCSRLPDESFLIYDASHGVAMMRRGDTVRYLEMTDYDPVSDPEELEWQSMWKRFFKALTIEQRRNERCQRTHCPRRFWQDMCEMTGGCLAVPERTVSTAKRSLPGNSSEGTDIRSSTLVTISQTPQ</sequence>
<name>A0ABR9R4I9_9FIRM</name>
<dbReference type="RefSeq" id="WP_193501942.1">
    <property type="nucleotide sequence ID" value="NZ_JADCKC010000003.1"/>
</dbReference>
<reference evidence="3 4" key="1">
    <citation type="submission" date="2020-10" db="EMBL/GenBank/DDBJ databases">
        <title>ChiBAC.</title>
        <authorList>
            <person name="Zenner C."/>
            <person name="Hitch T.C.A."/>
            <person name="Clavel T."/>
        </authorList>
    </citation>
    <scope>NUCLEOTIDE SEQUENCE [LARGE SCALE GENOMIC DNA]</scope>
    <source>
        <strain evidence="3 4">DSM 109015</strain>
    </source>
</reference>
<feature type="domain" description="DUF4130" evidence="2">
    <location>
        <begin position="88"/>
        <end position="247"/>
    </location>
</feature>
<proteinExistence type="predicted"/>
<evidence type="ECO:0000313" key="4">
    <source>
        <dbReference type="Proteomes" id="UP000768567"/>
    </source>
</evidence>
<dbReference type="InterPro" id="IPR023875">
    <property type="entry name" value="DNA_repair_put"/>
</dbReference>
<organism evidence="3 4">
    <name type="scientific">Gemmiger gallinarum</name>
    <dbReference type="NCBI Taxonomy" id="2779354"/>
    <lineage>
        <taxon>Bacteria</taxon>
        <taxon>Bacillati</taxon>
        <taxon>Bacillota</taxon>
        <taxon>Clostridia</taxon>
        <taxon>Eubacteriales</taxon>
        <taxon>Gemmiger</taxon>
    </lineage>
</organism>